<protein>
    <submittedName>
        <fullName evidence="2">Uncharacterized protein</fullName>
    </submittedName>
</protein>
<dbReference type="Proteomes" id="UP000031668">
    <property type="component" value="Unassembled WGS sequence"/>
</dbReference>
<sequence length="188" mass="21075">MFFSFSTSIDLPHPMLMISQTMMLIRDSNEISLGNLMCSKELKYLEKIFLKTFVIVFSLLDLEIYEPFTRHRAGNGIIMRLYTGTTLVAPIHMSSQPYKNITFYLFSYLGETSQASSKDTTTLPGMDASPDQDPLTNQQAGSQKEMSAQTPIADSTLGFSSDDRYTIADIYSSDDRFDIADSDSSNYG</sequence>
<dbReference type="EMBL" id="JWZT01002643">
    <property type="protein sequence ID" value="KII69018.1"/>
    <property type="molecule type" value="Genomic_DNA"/>
</dbReference>
<keyword evidence="3" id="KW-1185">Reference proteome</keyword>
<evidence type="ECO:0000256" key="1">
    <source>
        <dbReference type="SAM" id="MobiDB-lite"/>
    </source>
</evidence>
<organism evidence="2 3">
    <name type="scientific">Thelohanellus kitauei</name>
    <name type="common">Myxosporean</name>
    <dbReference type="NCBI Taxonomy" id="669202"/>
    <lineage>
        <taxon>Eukaryota</taxon>
        <taxon>Metazoa</taxon>
        <taxon>Cnidaria</taxon>
        <taxon>Myxozoa</taxon>
        <taxon>Myxosporea</taxon>
        <taxon>Bivalvulida</taxon>
        <taxon>Platysporina</taxon>
        <taxon>Myxobolidae</taxon>
        <taxon>Thelohanellus</taxon>
    </lineage>
</organism>
<dbReference type="AlphaFoldDB" id="A0A0C2JI74"/>
<accession>A0A0C2JI74</accession>
<feature type="compositionally biased region" description="Polar residues" evidence="1">
    <location>
        <begin position="134"/>
        <end position="159"/>
    </location>
</feature>
<feature type="region of interest" description="Disordered" evidence="1">
    <location>
        <begin position="117"/>
        <end position="159"/>
    </location>
</feature>
<name>A0A0C2JI74_THEKT</name>
<gene>
    <name evidence="2" type="ORF">RF11_09960</name>
</gene>
<proteinExistence type="predicted"/>
<evidence type="ECO:0000313" key="3">
    <source>
        <dbReference type="Proteomes" id="UP000031668"/>
    </source>
</evidence>
<reference evidence="2 3" key="1">
    <citation type="journal article" date="2014" name="Genome Biol. Evol.">
        <title>The genome of the myxosporean Thelohanellus kitauei shows adaptations to nutrient acquisition within its fish host.</title>
        <authorList>
            <person name="Yang Y."/>
            <person name="Xiong J."/>
            <person name="Zhou Z."/>
            <person name="Huo F."/>
            <person name="Miao W."/>
            <person name="Ran C."/>
            <person name="Liu Y."/>
            <person name="Zhang J."/>
            <person name="Feng J."/>
            <person name="Wang M."/>
            <person name="Wang M."/>
            <person name="Wang L."/>
            <person name="Yao B."/>
        </authorList>
    </citation>
    <scope>NUCLEOTIDE SEQUENCE [LARGE SCALE GENOMIC DNA]</scope>
    <source>
        <strain evidence="2">Wuqing</strain>
    </source>
</reference>
<comment type="caution">
    <text evidence="2">The sequence shown here is derived from an EMBL/GenBank/DDBJ whole genome shotgun (WGS) entry which is preliminary data.</text>
</comment>
<evidence type="ECO:0000313" key="2">
    <source>
        <dbReference type="EMBL" id="KII69018.1"/>
    </source>
</evidence>